<dbReference type="GO" id="GO:0007023">
    <property type="term" value="P:post-chaperonin tubulin folding pathway"/>
    <property type="evidence" value="ECO:0007669"/>
    <property type="project" value="UniProtKB-UniRule"/>
</dbReference>
<keyword evidence="5" id="KW-1185">Reference proteome</keyword>
<keyword evidence="3" id="KW-0963">Cytoplasm</keyword>
<keyword evidence="2 3" id="KW-0143">Chaperone</keyword>
<comment type="subunit">
    <text evidence="3">Supercomplex made of cofactors A to E. Cofactors A and D function by capturing and stabilizing tubulin in a quasi-native conformation. Cofactor E binds to the cofactor D-tubulin complex; interaction with cofactor C then causes the release of tubulin polypeptides that are committed to the native state.</text>
</comment>
<keyword evidence="3" id="KW-0493">Microtubule</keyword>
<comment type="similarity">
    <text evidence="1 3">Belongs to the TBCA family.</text>
</comment>
<gene>
    <name evidence="4" type="ORF">H696_00134</name>
</gene>
<dbReference type="OrthoDB" id="296187at2759"/>
<evidence type="ECO:0000256" key="1">
    <source>
        <dbReference type="ARBA" id="ARBA00006806"/>
    </source>
</evidence>
<proteinExistence type="inferred from homology"/>
<dbReference type="InterPro" id="IPR036126">
    <property type="entry name" value="TBCA_sf"/>
</dbReference>
<dbReference type="SUPFAM" id="SSF46988">
    <property type="entry name" value="Tubulin chaperone cofactor A"/>
    <property type="match status" value="1"/>
</dbReference>
<dbReference type="Pfam" id="PF02970">
    <property type="entry name" value="TBCA"/>
    <property type="match status" value="1"/>
</dbReference>
<accession>A0A058ZGD3</accession>
<evidence type="ECO:0000313" key="5">
    <source>
        <dbReference type="Proteomes" id="UP000030693"/>
    </source>
</evidence>
<reference evidence="4" key="1">
    <citation type="submission" date="2013-04" db="EMBL/GenBank/DDBJ databases">
        <title>The Genome Sequence of Fonticula alba ATCC 38817.</title>
        <authorList>
            <consortium name="The Broad Institute Genomics Platform"/>
            <person name="Russ C."/>
            <person name="Cuomo C."/>
            <person name="Burger G."/>
            <person name="Gray M.W."/>
            <person name="Holland P.W.H."/>
            <person name="King N."/>
            <person name="Lang F.B.F."/>
            <person name="Roger A.J."/>
            <person name="Ruiz-Trillo I."/>
            <person name="Brown M."/>
            <person name="Walker B."/>
            <person name="Young S."/>
            <person name="Zeng Q."/>
            <person name="Gargeya S."/>
            <person name="Fitzgerald M."/>
            <person name="Haas B."/>
            <person name="Abouelleil A."/>
            <person name="Allen A.W."/>
            <person name="Alvarado L."/>
            <person name="Arachchi H.M."/>
            <person name="Berlin A.M."/>
            <person name="Chapman S.B."/>
            <person name="Gainer-Dewar J."/>
            <person name="Goldberg J."/>
            <person name="Griggs A."/>
            <person name="Gujja S."/>
            <person name="Hansen M."/>
            <person name="Howarth C."/>
            <person name="Imamovic A."/>
            <person name="Ireland A."/>
            <person name="Larimer J."/>
            <person name="McCowan C."/>
            <person name="Murphy C."/>
            <person name="Pearson M."/>
            <person name="Poon T.W."/>
            <person name="Priest M."/>
            <person name="Roberts A."/>
            <person name="Saif S."/>
            <person name="Shea T."/>
            <person name="Sisk P."/>
            <person name="Sykes S."/>
            <person name="Wortman J."/>
            <person name="Nusbaum C."/>
            <person name="Birren B."/>
        </authorList>
    </citation>
    <scope>NUCLEOTIDE SEQUENCE [LARGE SCALE GENOMIC DNA]</scope>
    <source>
        <strain evidence="4">ATCC 38817</strain>
    </source>
</reference>
<dbReference type="GO" id="GO:0005874">
    <property type="term" value="C:microtubule"/>
    <property type="evidence" value="ECO:0007669"/>
    <property type="project" value="UniProtKB-KW"/>
</dbReference>
<dbReference type="GO" id="GO:0007021">
    <property type="term" value="P:tubulin complex assembly"/>
    <property type="evidence" value="ECO:0007669"/>
    <property type="project" value="UniProtKB-UniRule"/>
</dbReference>
<sequence length="106" mass="11562">MLGACFPITADLKYYLKDLNDARARIAAVPPSDDAPFIIRQETQALEETERMIPDAVTRLGAAVEQLDLFLTARASEVAEFKASSPEAAATLEQVLQQLATARELV</sequence>
<dbReference type="RefSeq" id="XP_009492243.1">
    <property type="nucleotide sequence ID" value="XM_009493968.1"/>
</dbReference>
<keyword evidence="3" id="KW-0206">Cytoskeleton</keyword>
<dbReference type="Gene3D" id="1.20.58.90">
    <property type="match status" value="1"/>
</dbReference>
<comment type="subcellular location">
    <subcellularLocation>
        <location evidence="3">Cytoplasm</location>
        <location evidence="3">Cytoskeleton</location>
    </subcellularLocation>
</comment>
<protein>
    <recommendedName>
        <fullName evidence="3">Tubulin-specific chaperone A</fullName>
    </recommendedName>
</protein>
<dbReference type="AlphaFoldDB" id="A0A058ZGD3"/>
<evidence type="ECO:0000256" key="3">
    <source>
        <dbReference type="RuleBase" id="RU364030"/>
    </source>
</evidence>
<evidence type="ECO:0000313" key="4">
    <source>
        <dbReference type="EMBL" id="KCV72542.1"/>
    </source>
</evidence>
<organism evidence="4">
    <name type="scientific">Fonticula alba</name>
    <name type="common">Slime mold</name>
    <dbReference type="NCBI Taxonomy" id="691883"/>
    <lineage>
        <taxon>Eukaryota</taxon>
        <taxon>Rotosphaerida</taxon>
        <taxon>Fonticulaceae</taxon>
        <taxon>Fonticula</taxon>
    </lineage>
</organism>
<dbReference type="EMBL" id="KB932201">
    <property type="protein sequence ID" value="KCV72542.1"/>
    <property type="molecule type" value="Genomic_DNA"/>
</dbReference>
<dbReference type="Proteomes" id="UP000030693">
    <property type="component" value="Unassembled WGS sequence"/>
</dbReference>
<evidence type="ECO:0000256" key="2">
    <source>
        <dbReference type="ARBA" id="ARBA00023186"/>
    </source>
</evidence>
<dbReference type="GO" id="GO:0048487">
    <property type="term" value="F:beta-tubulin binding"/>
    <property type="evidence" value="ECO:0007669"/>
    <property type="project" value="InterPro"/>
</dbReference>
<dbReference type="GeneID" id="20524859"/>
<dbReference type="InterPro" id="IPR004226">
    <property type="entry name" value="TBCA"/>
</dbReference>
<name>A0A058ZGD3_FONAL</name>